<accession>A0AAD7NH70</accession>
<evidence type="ECO:0000313" key="1">
    <source>
        <dbReference type="EMBL" id="KAJ7760924.1"/>
    </source>
</evidence>
<dbReference type="EMBL" id="JARKIB010000036">
    <property type="protein sequence ID" value="KAJ7760924.1"/>
    <property type="molecule type" value="Genomic_DNA"/>
</dbReference>
<dbReference type="AlphaFoldDB" id="A0AAD7NH70"/>
<proteinExistence type="predicted"/>
<sequence>MSTSPTPVLICIYSGGLAFRERAFQWLQQNIAQRIRDKEAAGVPFMIGNTEDGARFFALDNNNLAAYLAASFGTAVTPAQAHPWYSSDLFEICGIYNRTGVTADETIYGNSVKDHTTSPAPMWPKYVPGSTTNLAKLAYMGNVALSNVVQAAVRDFLDMPCDALWD</sequence>
<protein>
    <submittedName>
        <fullName evidence="1">Uncharacterized protein</fullName>
    </submittedName>
</protein>
<comment type="caution">
    <text evidence="1">The sequence shown here is derived from an EMBL/GenBank/DDBJ whole genome shotgun (WGS) entry which is preliminary data.</text>
</comment>
<organism evidence="1 2">
    <name type="scientific">Mycena metata</name>
    <dbReference type="NCBI Taxonomy" id="1033252"/>
    <lineage>
        <taxon>Eukaryota</taxon>
        <taxon>Fungi</taxon>
        <taxon>Dikarya</taxon>
        <taxon>Basidiomycota</taxon>
        <taxon>Agaricomycotina</taxon>
        <taxon>Agaricomycetes</taxon>
        <taxon>Agaricomycetidae</taxon>
        <taxon>Agaricales</taxon>
        <taxon>Marasmiineae</taxon>
        <taxon>Mycenaceae</taxon>
        <taxon>Mycena</taxon>
    </lineage>
</organism>
<evidence type="ECO:0000313" key="2">
    <source>
        <dbReference type="Proteomes" id="UP001215598"/>
    </source>
</evidence>
<dbReference type="Proteomes" id="UP001215598">
    <property type="component" value="Unassembled WGS sequence"/>
</dbReference>
<name>A0AAD7NH70_9AGAR</name>
<keyword evidence="2" id="KW-1185">Reference proteome</keyword>
<gene>
    <name evidence="1" type="ORF">B0H16DRAFT_1719632</name>
</gene>
<reference evidence="1" key="1">
    <citation type="submission" date="2023-03" db="EMBL/GenBank/DDBJ databases">
        <title>Massive genome expansion in bonnet fungi (Mycena s.s.) driven by repeated elements and novel gene families across ecological guilds.</title>
        <authorList>
            <consortium name="Lawrence Berkeley National Laboratory"/>
            <person name="Harder C.B."/>
            <person name="Miyauchi S."/>
            <person name="Viragh M."/>
            <person name="Kuo A."/>
            <person name="Thoen E."/>
            <person name="Andreopoulos B."/>
            <person name="Lu D."/>
            <person name="Skrede I."/>
            <person name="Drula E."/>
            <person name="Henrissat B."/>
            <person name="Morin E."/>
            <person name="Kohler A."/>
            <person name="Barry K."/>
            <person name="LaButti K."/>
            <person name="Morin E."/>
            <person name="Salamov A."/>
            <person name="Lipzen A."/>
            <person name="Mereny Z."/>
            <person name="Hegedus B."/>
            <person name="Baldrian P."/>
            <person name="Stursova M."/>
            <person name="Weitz H."/>
            <person name="Taylor A."/>
            <person name="Grigoriev I.V."/>
            <person name="Nagy L.G."/>
            <person name="Martin F."/>
            <person name="Kauserud H."/>
        </authorList>
    </citation>
    <scope>NUCLEOTIDE SEQUENCE</scope>
    <source>
        <strain evidence="1">CBHHK182m</strain>
    </source>
</reference>